<feature type="domain" description="Methyltransferase type 12" evidence="2">
    <location>
        <begin position="40"/>
        <end position="134"/>
    </location>
</feature>
<dbReference type="CDD" id="cd02440">
    <property type="entry name" value="AdoMet_MTases"/>
    <property type="match status" value="1"/>
</dbReference>
<dbReference type="GO" id="GO:0032259">
    <property type="term" value="P:methylation"/>
    <property type="evidence" value="ECO:0007669"/>
    <property type="project" value="UniProtKB-KW"/>
</dbReference>
<dbReference type="Gene3D" id="3.40.50.150">
    <property type="entry name" value="Vaccinia Virus protein VP39"/>
    <property type="match status" value="1"/>
</dbReference>
<name>W6K451_9MICO</name>
<dbReference type="SUPFAM" id="SSF53335">
    <property type="entry name" value="S-adenosyl-L-methionine-dependent methyltransferases"/>
    <property type="match status" value="1"/>
</dbReference>
<keyword evidence="3" id="KW-0489">Methyltransferase</keyword>
<evidence type="ECO:0000313" key="4">
    <source>
        <dbReference type="Proteomes" id="UP000035763"/>
    </source>
</evidence>
<dbReference type="AlphaFoldDB" id="W6K451"/>
<dbReference type="GO" id="GO:0008168">
    <property type="term" value="F:methyltransferase activity"/>
    <property type="evidence" value="ECO:0007669"/>
    <property type="project" value="UniProtKB-KW"/>
</dbReference>
<organism evidence="3 4">
    <name type="scientific">Nostocoides australiense Ben110</name>
    <dbReference type="NCBI Taxonomy" id="1193182"/>
    <lineage>
        <taxon>Bacteria</taxon>
        <taxon>Bacillati</taxon>
        <taxon>Actinomycetota</taxon>
        <taxon>Actinomycetes</taxon>
        <taxon>Micrococcales</taxon>
        <taxon>Intrasporangiaceae</taxon>
        <taxon>Nostocoides</taxon>
    </lineage>
</organism>
<evidence type="ECO:0000256" key="1">
    <source>
        <dbReference type="ARBA" id="ARBA00022679"/>
    </source>
</evidence>
<dbReference type="PANTHER" id="PTHR43861">
    <property type="entry name" value="TRANS-ACONITATE 2-METHYLTRANSFERASE-RELATED"/>
    <property type="match status" value="1"/>
</dbReference>
<protein>
    <submittedName>
        <fullName evidence="3">Methyltransferase type 12</fullName>
    </submittedName>
</protein>
<dbReference type="EMBL" id="CAJA01000375">
    <property type="protein sequence ID" value="CCH74404.1"/>
    <property type="molecule type" value="Genomic_DNA"/>
</dbReference>
<dbReference type="Pfam" id="PF08242">
    <property type="entry name" value="Methyltransf_12"/>
    <property type="match status" value="1"/>
</dbReference>
<evidence type="ECO:0000313" key="3">
    <source>
        <dbReference type="EMBL" id="CCH74404.1"/>
    </source>
</evidence>
<sequence>MCFDERAATWDDDPDKVARSAEVAAAIRRQVDLGDRPRTLEVGAGTGLLSRALRADLGDVVLSDSSNGMIEVAEQVIAAERLTGWSTAYANVDRGELPAGPFDLVLSQLALHHMAEPESVLRLIHAALNPGGHLAIADLDHDPDGAFHKAHGDFHGHDGFDRGRLTHWLTELRFADIQISTATTLTKDVDGEPREFPIFLATARKPG</sequence>
<accession>W6K451</accession>
<keyword evidence="4" id="KW-1185">Reference proteome</keyword>
<evidence type="ECO:0000259" key="2">
    <source>
        <dbReference type="Pfam" id="PF08242"/>
    </source>
</evidence>
<reference evidence="3 4" key="1">
    <citation type="journal article" date="2013" name="ISME J.">
        <title>A metabolic model for members of the genus Tetrasphaera involved in enhanced biological phosphorus removal.</title>
        <authorList>
            <person name="Kristiansen R."/>
            <person name="Nguyen H.T.T."/>
            <person name="Saunders A.M."/>
            <person name="Nielsen J.L."/>
            <person name="Wimmer R."/>
            <person name="Le V.Q."/>
            <person name="McIlroy S.J."/>
            <person name="Petrovski S."/>
            <person name="Seviour R.J."/>
            <person name="Calteau A."/>
            <person name="Nielsen K.L."/>
            <person name="Nielsen P.H."/>
        </authorList>
    </citation>
    <scope>NUCLEOTIDE SEQUENCE [LARGE SCALE GENOMIC DNA]</scope>
    <source>
        <strain evidence="3 4">Ben110</strain>
    </source>
</reference>
<dbReference type="InterPro" id="IPR029063">
    <property type="entry name" value="SAM-dependent_MTases_sf"/>
</dbReference>
<keyword evidence="1 3" id="KW-0808">Transferase</keyword>
<dbReference type="PANTHER" id="PTHR43861:SF3">
    <property type="entry name" value="PUTATIVE (AFU_ORTHOLOGUE AFUA_2G14390)-RELATED"/>
    <property type="match status" value="1"/>
</dbReference>
<dbReference type="STRING" id="1193182.BN11_4360005"/>
<dbReference type="InterPro" id="IPR013217">
    <property type="entry name" value="Methyltransf_12"/>
</dbReference>
<gene>
    <name evidence="3" type="ORF">BN11_4360005</name>
</gene>
<dbReference type="RefSeq" id="WP_048699772.1">
    <property type="nucleotide sequence ID" value="NZ_HG764815.1"/>
</dbReference>
<dbReference type="OrthoDB" id="9791837at2"/>
<proteinExistence type="predicted"/>
<dbReference type="Proteomes" id="UP000035763">
    <property type="component" value="Unassembled WGS sequence"/>
</dbReference>
<comment type="caution">
    <text evidence="3">The sequence shown here is derived from an EMBL/GenBank/DDBJ whole genome shotgun (WGS) entry which is preliminary data.</text>
</comment>